<reference evidence="1 2" key="1">
    <citation type="submission" date="2017-03" db="EMBL/GenBank/DDBJ databases">
        <title>Genome analysis of strain PAMC 26577.</title>
        <authorList>
            <person name="Oh H.-M."/>
            <person name="Yang J.-A."/>
        </authorList>
    </citation>
    <scope>NUCLEOTIDE SEQUENCE [LARGE SCALE GENOMIC DNA]</scope>
    <source>
        <strain evidence="1 2">PAMC 26577</strain>
    </source>
</reference>
<evidence type="ECO:0000313" key="1">
    <source>
        <dbReference type="EMBL" id="OTP71197.1"/>
    </source>
</evidence>
<organism evidence="1 2">
    <name type="scientific">Caballeronia sordidicola</name>
    <name type="common">Burkholderia sordidicola</name>
    <dbReference type="NCBI Taxonomy" id="196367"/>
    <lineage>
        <taxon>Bacteria</taxon>
        <taxon>Pseudomonadati</taxon>
        <taxon>Pseudomonadota</taxon>
        <taxon>Betaproteobacteria</taxon>
        <taxon>Burkholderiales</taxon>
        <taxon>Burkholderiaceae</taxon>
        <taxon>Caballeronia</taxon>
    </lineage>
</organism>
<sequence length="60" mass="6489">MPGAIKRGTSALGRCAASHNAMRFAHGVFLLAPSKRQPNHLYTIFTPAAVLFASRLHTIN</sequence>
<gene>
    <name evidence="1" type="ORF">PAMC26577_25010</name>
</gene>
<accession>A0A242MIR2</accession>
<protein>
    <submittedName>
        <fullName evidence="1">Uncharacterized protein</fullName>
    </submittedName>
</protein>
<dbReference type="AlphaFoldDB" id="A0A242MIR2"/>
<dbReference type="Proteomes" id="UP000195221">
    <property type="component" value="Unassembled WGS sequence"/>
</dbReference>
<evidence type="ECO:0000313" key="2">
    <source>
        <dbReference type="Proteomes" id="UP000195221"/>
    </source>
</evidence>
<dbReference type="RefSeq" id="WP_075360249.1">
    <property type="nucleotide sequence ID" value="NZ_MSRG01000088.1"/>
</dbReference>
<comment type="caution">
    <text evidence="1">The sequence shown here is derived from an EMBL/GenBank/DDBJ whole genome shotgun (WGS) entry which is preliminary data.</text>
</comment>
<proteinExistence type="predicted"/>
<dbReference type="EMBL" id="NBTZ01000102">
    <property type="protein sequence ID" value="OTP71197.1"/>
    <property type="molecule type" value="Genomic_DNA"/>
</dbReference>
<name>A0A242MIR2_CABSO</name>